<evidence type="ECO:0000313" key="2">
    <source>
        <dbReference type="EMBL" id="BBH01376.1"/>
    </source>
</evidence>
<name>A0A4Y1RBL6_PRUDU</name>
<feature type="region of interest" description="Disordered" evidence="1">
    <location>
        <begin position="63"/>
        <end position="89"/>
    </location>
</feature>
<reference evidence="2" key="1">
    <citation type="journal article" date="2019" name="Science">
        <title>Mutation of a bHLH transcription factor allowed almond domestication.</title>
        <authorList>
            <person name="Sanchez-Perez R."/>
            <person name="Pavan S."/>
            <person name="Mazzeo R."/>
            <person name="Moldovan C."/>
            <person name="Aiese Cigliano R."/>
            <person name="Del Cueto J."/>
            <person name="Ricciardi F."/>
            <person name="Lotti C."/>
            <person name="Ricciardi L."/>
            <person name="Dicenta F."/>
            <person name="Lopez-Marques R.L."/>
            <person name="Lindberg Moller B."/>
        </authorList>
    </citation>
    <scope>NUCLEOTIDE SEQUENCE</scope>
</reference>
<feature type="region of interest" description="Disordered" evidence="1">
    <location>
        <begin position="1"/>
        <end position="43"/>
    </location>
</feature>
<feature type="compositionally biased region" description="Polar residues" evidence="1">
    <location>
        <begin position="64"/>
        <end position="73"/>
    </location>
</feature>
<dbReference type="AlphaFoldDB" id="A0A4Y1RBL6"/>
<sequence length="110" mass="11982">MRKPVGQPPSKPPDATSRHPNPPDRTQQHRPAPAINPSPSAAPAAVWNRRKLLENAAVLADFPTSVSPLSGHQISRAPEVQSTRSRDFRRVQLARTISLRSAQDPPPGHP</sequence>
<feature type="compositionally biased region" description="Low complexity" evidence="1">
    <location>
        <begin position="31"/>
        <end position="43"/>
    </location>
</feature>
<evidence type="ECO:0008006" key="3">
    <source>
        <dbReference type="Google" id="ProtNLM"/>
    </source>
</evidence>
<evidence type="ECO:0000256" key="1">
    <source>
        <dbReference type="SAM" id="MobiDB-lite"/>
    </source>
</evidence>
<protein>
    <recommendedName>
        <fullName evidence="3">F-box family protein with DUF295</fullName>
    </recommendedName>
</protein>
<gene>
    <name evidence="2" type="ORF">Prudu_011626</name>
</gene>
<proteinExistence type="predicted"/>
<accession>A0A4Y1RBL6</accession>
<organism evidence="2">
    <name type="scientific">Prunus dulcis</name>
    <name type="common">Almond</name>
    <name type="synonym">Amygdalus dulcis</name>
    <dbReference type="NCBI Taxonomy" id="3755"/>
    <lineage>
        <taxon>Eukaryota</taxon>
        <taxon>Viridiplantae</taxon>
        <taxon>Streptophyta</taxon>
        <taxon>Embryophyta</taxon>
        <taxon>Tracheophyta</taxon>
        <taxon>Spermatophyta</taxon>
        <taxon>Magnoliopsida</taxon>
        <taxon>eudicotyledons</taxon>
        <taxon>Gunneridae</taxon>
        <taxon>Pentapetalae</taxon>
        <taxon>rosids</taxon>
        <taxon>fabids</taxon>
        <taxon>Rosales</taxon>
        <taxon>Rosaceae</taxon>
        <taxon>Amygdaloideae</taxon>
        <taxon>Amygdaleae</taxon>
        <taxon>Prunus</taxon>
    </lineage>
</organism>
<dbReference type="EMBL" id="AP019300">
    <property type="protein sequence ID" value="BBH01376.1"/>
    <property type="molecule type" value="Genomic_DNA"/>
</dbReference>
<feature type="compositionally biased region" description="Pro residues" evidence="1">
    <location>
        <begin position="1"/>
        <end position="12"/>
    </location>
</feature>